<dbReference type="Proteomes" id="UP000024635">
    <property type="component" value="Unassembled WGS sequence"/>
</dbReference>
<dbReference type="OrthoDB" id="9974378at2759"/>
<dbReference type="EMBL" id="JARK01001488">
    <property type="protein sequence ID" value="EYB96185.1"/>
    <property type="molecule type" value="Genomic_DNA"/>
</dbReference>
<comment type="caution">
    <text evidence="1">The sequence shown here is derived from an EMBL/GenBank/DDBJ whole genome shotgun (WGS) entry which is preliminary data.</text>
</comment>
<accession>A0A016T0D2</accession>
<protein>
    <submittedName>
        <fullName evidence="1">Uncharacterized protein</fullName>
    </submittedName>
</protein>
<sequence length="69" mass="7668">MFLLMSTPVSDCLLASFRCSNTFVTPTTHFKMYTSILVNNDTMLDCASRLGKAARMTNSTIQSHNTNES</sequence>
<evidence type="ECO:0000313" key="1">
    <source>
        <dbReference type="EMBL" id="EYB96185.1"/>
    </source>
</evidence>
<keyword evidence="2" id="KW-1185">Reference proteome</keyword>
<name>A0A016T0D2_9BILA</name>
<gene>
    <name evidence="1" type="primary">Acey_s0152.g2856</name>
    <name evidence="1" type="ORF">Y032_0152g2856</name>
</gene>
<proteinExistence type="predicted"/>
<dbReference type="AlphaFoldDB" id="A0A016T0D2"/>
<reference evidence="2" key="1">
    <citation type="journal article" date="2015" name="Nat. Genet.">
        <title>The genome and transcriptome of the zoonotic hookworm Ancylostoma ceylanicum identify infection-specific gene families.</title>
        <authorList>
            <person name="Schwarz E.M."/>
            <person name="Hu Y."/>
            <person name="Antoshechkin I."/>
            <person name="Miller M.M."/>
            <person name="Sternberg P.W."/>
            <person name="Aroian R.V."/>
        </authorList>
    </citation>
    <scope>NUCLEOTIDE SEQUENCE</scope>
    <source>
        <strain evidence="2">HY135</strain>
    </source>
</reference>
<organism evidence="1 2">
    <name type="scientific">Ancylostoma ceylanicum</name>
    <dbReference type="NCBI Taxonomy" id="53326"/>
    <lineage>
        <taxon>Eukaryota</taxon>
        <taxon>Metazoa</taxon>
        <taxon>Ecdysozoa</taxon>
        <taxon>Nematoda</taxon>
        <taxon>Chromadorea</taxon>
        <taxon>Rhabditida</taxon>
        <taxon>Rhabditina</taxon>
        <taxon>Rhabditomorpha</taxon>
        <taxon>Strongyloidea</taxon>
        <taxon>Ancylostomatidae</taxon>
        <taxon>Ancylostomatinae</taxon>
        <taxon>Ancylostoma</taxon>
    </lineage>
</organism>
<evidence type="ECO:0000313" key="2">
    <source>
        <dbReference type="Proteomes" id="UP000024635"/>
    </source>
</evidence>